<evidence type="ECO:0000256" key="1">
    <source>
        <dbReference type="ARBA" id="ARBA00010641"/>
    </source>
</evidence>
<reference evidence="7" key="2">
    <citation type="submission" date="2022-05" db="EMBL/GenBank/DDBJ databases">
        <authorList>
            <person name="Kim J.-S."/>
            <person name="Lee K."/>
            <person name="Suh M."/>
            <person name="Eom M."/>
            <person name="Kim J.-S."/>
            <person name="Kim D.-S."/>
            <person name="Ko S.-H."/>
            <person name="Shin Y."/>
            <person name="Lee J.-S."/>
        </authorList>
    </citation>
    <scope>NUCLEOTIDE SEQUENCE</scope>
    <source>
        <strain evidence="7">N237</strain>
    </source>
</reference>
<sequence length="170" mass="19116">MNSDPERGDRALADFAATHGESLVRFGFQLTHDRASAQDLAQDAFIKVLTGTRRGSIAPRQLVPYVKKVMLHDYLKDAKRRRALPLNVASRAIPDRTDEIADRQAVWAALESLPPRQRAALVLRHYEDLPDREITSILRCRPATVRTLISRGSSTIREALRPMFVHPKAG</sequence>
<comment type="similarity">
    <text evidence="1">Belongs to the sigma-70 factor family. ECF subfamily.</text>
</comment>
<evidence type="ECO:0000313" key="8">
    <source>
        <dbReference type="Proteomes" id="UP001056336"/>
    </source>
</evidence>
<evidence type="ECO:0000313" key="7">
    <source>
        <dbReference type="EMBL" id="UQX88709.1"/>
    </source>
</evidence>
<evidence type="ECO:0000256" key="2">
    <source>
        <dbReference type="ARBA" id="ARBA00023015"/>
    </source>
</evidence>
<name>A0ABY4QZ69_9ACTN</name>
<dbReference type="NCBIfam" id="TIGR02937">
    <property type="entry name" value="sigma70-ECF"/>
    <property type="match status" value="1"/>
</dbReference>
<dbReference type="PANTHER" id="PTHR43133">
    <property type="entry name" value="RNA POLYMERASE ECF-TYPE SIGMA FACTO"/>
    <property type="match status" value="1"/>
</dbReference>
<dbReference type="InterPro" id="IPR036388">
    <property type="entry name" value="WH-like_DNA-bd_sf"/>
</dbReference>
<dbReference type="PANTHER" id="PTHR43133:SF8">
    <property type="entry name" value="RNA POLYMERASE SIGMA FACTOR HI_1459-RELATED"/>
    <property type="match status" value="1"/>
</dbReference>
<evidence type="ECO:0000256" key="3">
    <source>
        <dbReference type="ARBA" id="ARBA00023082"/>
    </source>
</evidence>
<protein>
    <submittedName>
        <fullName evidence="7">Sigma-70 family RNA polymerase sigma factor</fullName>
    </submittedName>
</protein>
<dbReference type="InterPro" id="IPR013249">
    <property type="entry name" value="RNA_pol_sigma70_r4_t2"/>
</dbReference>
<dbReference type="InterPro" id="IPR013325">
    <property type="entry name" value="RNA_pol_sigma_r2"/>
</dbReference>
<feature type="domain" description="RNA polymerase sigma factor 70 region 4 type 2" evidence="6">
    <location>
        <begin position="103"/>
        <end position="152"/>
    </location>
</feature>
<dbReference type="EMBL" id="CP097332">
    <property type="protein sequence ID" value="UQX88709.1"/>
    <property type="molecule type" value="Genomic_DNA"/>
</dbReference>
<keyword evidence="2" id="KW-0805">Transcription regulation</keyword>
<dbReference type="Gene3D" id="1.10.1740.10">
    <property type="match status" value="1"/>
</dbReference>
<keyword evidence="4" id="KW-0238">DNA-binding</keyword>
<keyword evidence="3" id="KW-0731">Sigma factor</keyword>
<dbReference type="Proteomes" id="UP001056336">
    <property type="component" value="Chromosome"/>
</dbReference>
<keyword evidence="8" id="KW-1185">Reference proteome</keyword>
<accession>A0ABY4QZ69</accession>
<dbReference type="InterPro" id="IPR014284">
    <property type="entry name" value="RNA_pol_sigma-70_dom"/>
</dbReference>
<evidence type="ECO:0000256" key="5">
    <source>
        <dbReference type="ARBA" id="ARBA00023163"/>
    </source>
</evidence>
<organism evidence="7 8">
    <name type="scientific">Jatrophihabitans telluris</name>
    <dbReference type="NCBI Taxonomy" id="2038343"/>
    <lineage>
        <taxon>Bacteria</taxon>
        <taxon>Bacillati</taxon>
        <taxon>Actinomycetota</taxon>
        <taxon>Actinomycetes</taxon>
        <taxon>Jatrophihabitantales</taxon>
        <taxon>Jatrophihabitantaceae</taxon>
        <taxon>Jatrophihabitans</taxon>
    </lineage>
</organism>
<dbReference type="CDD" id="cd06171">
    <property type="entry name" value="Sigma70_r4"/>
    <property type="match status" value="1"/>
</dbReference>
<dbReference type="InterPro" id="IPR013324">
    <property type="entry name" value="RNA_pol_sigma_r3/r4-like"/>
</dbReference>
<evidence type="ECO:0000259" key="6">
    <source>
        <dbReference type="Pfam" id="PF08281"/>
    </source>
</evidence>
<proteinExistence type="inferred from homology"/>
<gene>
    <name evidence="7" type="ORF">M6D93_01595</name>
</gene>
<dbReference type="SUPFAM" id="SSF88946">
    <property type="entry name" value="Sigma2 domain of RNA polymerase sigma factors"/>
    <property type="match status" value="1"/>
</dbReference>
<reference evidence="7" key="1">
    <citation type="journal article" date="2018" name="Int. J. Syst. Evol. Microbiol.">
        <title>Jatrophihabitans telluris sp. nov., isolated from sediment soil of lava forest wetlands and the emended description of the genus Jatrophihabitans.</title>
        <authorList>
            <person name="Lee K.C."/>
            <person name="Suh M.K."/>
            <person name="Eom M.K."/>
            <person name="Kim K.K."/>
            <person name="Kim J.S."/>
            <person name="Kim D.S."/>
            <person name="Ko S.H."/>
            <person name="Shin Y.K."/>
            <person name="Lee J.S."/>
        </authorList>
    </citation>
    <scope>NUCLEOTIDE SEQUENCE</scope>
    <source>
        <strain evidence="7">N237</strain>
    </source>
</reference>
<evidence type="ECO:0000256" key="4">
    <source>
        <dbReference type="ARBA" id="ARBA00023125"/>
    </source>
</evidence>
<dbReference type="Pfam" id="PF08281">
    <property type="entry name" value="Sigma70_r4_2"/>
    <property type="match status" value="1"/>
</dbReference>
<dbReference type="Gene3D" id="1.10.10.10">
    <property type="entry name" value="Winged helix-like DNA-binding domain superfamily/Winged helix DNA-binding domain"/>
    <property type="match status" value="1"/>
</dbReference>
<dbReference type="InterPro" id="IPR039425">
    <property type="entry name" value="RNA_pol_sigma-70-like"/>
</dbReference>
<keyword evidence="5" id="KW-0804">Transcription</keyword>
<dbReference type="RefSeq" id="WP_249772420.1">
    <property type="nucleotide sequence ID" value="NZ_CP097332.1"/>
</dbReference>
<dbReference type="SUPFAM" id="SSF88659">
    <property type="entry name" value="Sigma3 and sigma4 domains of RNA polymerase sigma factors"/>
    <property type="match status" value="1"/>
</dbReference>